<evidence type="ECO:0000313" key="1">
    <source>
        <dbReference type="EMBL" id="REC50865.1"/>
    </source>
</evidence>
<gene>
    <name evidence="1" type="ORF">DRF62_18375</name>
</gene>
<organism evidence="1 2">
    <name type="scientific">Chryseobacterium piscium</name>
    <dbReference type="NCBI Taxonomy" id="333702"/>
    <lineage>
        <taxon>Bacteria</taxon>
        <taxon>Pseudomonadati</taxon>
        <taxon>Bacteroidota</taxon>
        <taxon>Flavobacteriia</taxon>
        <taxon>Flavobacteriales</taxon>
        <taxon>Weeksellaceae</taxon>
        <taxon>Chryseobacterium group</taxon>
        <taxon>Chryseobacterium</taxon>
    </lineage>
</organism>
<reference evidence="1 2" key="1">
    <citation type="journal article" date="2006" name="Int. J. Syst. Evol. Microbiol.">
        <title>Chryseobacterium piscium sp. nov., isolated from fish of the South Atlantic Ocean off South Africa.</title>
        <authorList>
            <person name="de Beer H."/>
            <person name="Hugo C.J."/>
            <person name="Jooste P.J."/>
            <person name="Vancanneyt M."/>
            <person name="Coenye T."/>
            <person name="Vandamme P."/>
        </authorList>
    </citation>
    <scope>NUCLEOTIDE SEQUENCE [LARGE SCALE GENOMIC DNA]</scope>
    <source>
        <strain evidence="1 2">CCUG 51923</strain>
    </source>
</reference>
<proteinExistence type="predicted"/>
<accession>A0A3D9BB97</accession>
<sequence>MHNSKIYKDSLFNNKFSQIQISDKQAVLEIPKNDIGFYSLYLPKYKSNYTFHIFSNSTKRNQEIENIIRSVRFMNSHQIANFNDIKFVDNKIGTGITNYENNCLNCHSEYRYEIAVPLDSNFIKSKDKNWLKKYLYSQKKNESEYNIFCHFFL</sequence>
<keyword evidence="2" id="KW-1185">Reference proteome</keyword>
<dbReference type="Proteomes" id="UP000256512">
    <property type="component" value="Unassembled WGS sequence"/>
</dbReference>
<comment type="caution">
    <text evidence="1">The sequence shown here is derived from an EMBL/GenBank/DDBJ whole genome shotgun (WGS) entry which is preliminary data.</text>
</comment>
<evidence type="ECO:0000313" key="2">
    <source>
        <dbReference type="Proteomes" id="UP000256512"/>
    </source>
</evidence>
<dbReference type="AlphaFoldDB" id="A0A3D9BB97"/>
<protein>
    <submittedName>
        <fullName evidence="1">Uncharacterized protein</fullName>
    </submittedName>
</protein>
<dbReference type="EMBL" id="QNVS01000088">
    <property type="protein sequence ID" value="REC50865.1"/>
    <property type="molecule type" value="Genomic_DNA"/>
</dbReference>
<name>A0A3D9BB97_9FLAO</name>